<keyword evidence="10 16" id="KW-0472">Membrane</keyword>
<dbReference type="PANTHER" id="PTHR10822">
    <property type="entry name" value="GLYPICAN"/>
    <property type="match status" value="1"/>
</dbReference>
<proteinExistence type="inferred from homology"/>
<keyword evidence="12" id="KW-0325">Glycoprotein</keyword>
<keyword evidence="11" id="KW-1015">Disulfide bond</keyword>
<dbReference type="AlphaFoldDB" id="A0AAD8G8B0"/>
<evidence type="ECO:0000313" key="19">
    <source>
        <dbReference type="Proteomes" id="UP001230051"/>
    </source>
</evidence>
<organism evidence="18 19">
    <name type="scientific">Acipenser oxyrinchus oxyrinchus</name>
    <dbReference type="NCBI Taxonomy" id="40147"/>
    <lineage>
        <taxon>Eukaryota</taxon>
        <taxon>Metazoa</taxon>
        <taxon>Chordata</taxon>
        <taxon>Craniata</taxon>
        <taxon>Vertebrata</taxon>
        <taxon>Euteleostomi</taxon>
        <taxon>Actinopterygii</taxon>
        <taxon>Chondrostei</taxon>
        <taxon>Acipenseriformes</taxon>
        <taxon>Acipenseridae</taxon>
        <taxon>Acipenser</taxon>
    </lineage>
</organism>
<dbReference type="GO" id="GO:0017134">
    <property type="term" value="F:fibroblast growth factor binding"/>
    <property type="evidence" value="ECO:0007669"/>
    <property type="project" value="TreeGrafter"/>
</dbReference>
<dbReference type="GO" id="GO:0009986">
    <property type="term" value="C:cell surface"/>
    <property type="evidence" value="ECO:0007669"/>
    <property type="project" value="TreeGrafter"/>
</dbReference>
<evidence type="ECO:0000256" key="2">
    <source>
        <dbReference type="ARBA" id="ARBA00004609"/>
    </source>
</evidence>
<evidence type="ECO:0000256" key="5">
    <source>
        <dbReference type="ARBA" id="ARBA00022475"/>
    </source>
</evidence>
<feature type="chain" id="PRO_5042073115" description="Glypican-1" evidence="17">
    <location>
        <begin position="20"/>
        <end position="557"/>
    </location>
</feature>
<dbReference type="GO" id="GO:0040037">
    <property type="term" value="P:negative regulation of fibroblast growth factor receptor signaling pathway"/>
    <property type="evidence" value="ECO:0007669"/>
    <property type="project" value="TreeGrafter"/>
</dbReference>
<keyword evidence="13 16" id="KW-0357">Heparan sulfate</keyword>
<dbReference type="PANTHER" id="PTHR10822:SF8">
    <property type="entry name" value="GLYPICAN-1"/>
    <property type="match status" value="1"/>
</dbReference>
<dbReference type="InterPro" id="IPR001863">
    <property type="entry name" value="Glypican"/>
</dbReference>
<evidence type="ECO:0000256" key="12">
    <source>
        <dbReference type="ARBA" id="ARBA00023180"/>
    </source>
</evidence>
<dbReference type="InterPro" id="IPR019803">
    <property type="entry name" value="Glypican_CS"/>
</dbReference>
<evidence type="ECO:0000256" key="6">
    <source>
        <dbReference type="ARBA" id="ARBA00022525"/>
    </source>
</evidence>
<evidence type="ECO:0000256" key="11">
    <source>
        <dbReference type="ARBA" id="ARBA00023157"/>
    </source>
</evidence>
<feature type="signal peptide" evidence="17">
    <location>
        <begin position="1"/>
        <end position="19"/>
    </location>
</feature>
<evidence type="ECO:0000256" key="10">
    <source>
        <dbReference type="ARBA" id="ARBA00023136"/>
    </source>
</evidence>
<evidence type="ECO:0000256" key="1">
    <source>
        <dbReference type="ARBA" id="ARBA00004239"/>
    </source>
</evidence>
<reference evidence="18" key="1">
    <citation type="submission" date="2022-02" db="EMBL/GenBank/DDBJ databases">
        <title>Atlantic sturgeon de novo genome assembly.</title>
        <authorList>
            <person name="Stock M."/>
            <person name="Klopp C."/>
            <person name="Guiguen Y."/>
            <person name="Cabau C."/>
            <person name="Parinello H."/>
            <person name="Santidrian Yebra-Pimentel E."/>
            <person name="Kuhl H."/>
            <person name="Dirks R.P."/>
            <person name="Guessner J."/>
            <person name="Wuertz S."/>
            <person name="Du K."/>
            <person name="Schartl M."/>
        </authorList>
    </citation>
    <scope>NUCLEOTIDE SEQUENCE</scope>
    <source>
        <strain evidence="18">STURGEONOMICS-FGT-2020</strain>
        <tissue evidence="18">Whole blood</tissue>
    </source>
</reference>
<keyword evidence="19" id="KW-1185">Reference proteome</keyword>
<dbReference type="PROSITE" id="PS01207">
    <property type="entry name" value="GLYPICAN"/>
    <property type="match status" value="1"/>
</dbReference>
<keyword evidence="8 17" id="KW-0732">Signal</keyword>
<keyword evidence="7 16" id="KW-0336">GPI-anchor</keyword>
<keyword evidence="9 16" id="KW-0654">Proteoglycan</keyword>
<evidence type="ECO:0000256" key="17">
    <source>
        <dbReference type="SAM" id="SignalP"/>
    </source>
</evidence>
<accession>A0AAD8G8B0</accession>
<evidence type="ECO:0000256" key="8">
    <source>
        <dbReference type="ARBA" id="ARBA00022729"/>
    </source>
</evidence>
<comment type="caution">
    <text evidence="18">The sequence shown here is derived from an EMBL/GenBank/DDBJ whole genome shotgun (WGS) entry which is preliminary data.</text>
</comment>
<dbReference type="GO" id="GO:0005576">
    <property type="term" value="C:extracellular region"/>
    <property type="evidence" value="ECO:0007669"/>
    <property type="project" value="UniProtKB-SubCell"/>
</dbReference>
<evidence type="ECO:0000256" key="14">
    <source>
        <dbReference type="ARBA" id="ARBA00023288"/>
    </source>
</evidence>
<dbReference type="GO" id="GO:0005886">
    <property type="term" value="C:plasma membrane"/>
    <property type="evidence" value="ECO:0007669"/>
    <property type="project" value="UniProtKB-SubCell"/>
</dbReference>
<dbReference type="GO" id="GO:0098552">
    <property type="term" value="C:side of membrane"/>
    <property type="evidence" value="ECO:0007669"/>
    <property type="project" value="UniProtKB-KW"/>
</dbReference>
<evidence type="ECO:0000256" key="16">
    <source>
        <dbReference type="RuleBase" id="RU003519"/>
    </source>
</evidence>
<dbReference type="Proteomes" id="UP001230051">
    <property type="component" value="Unassembled WGS sequence"/>
</dbReference>
<evidence type="ECO:0000256" key="4">
    <source>
        <dbReference type="ARBA" id="ARBA00014714"/>
    </source>
</evidence>
<comment type="subcellular location">
    <subcellularLocation>
        <location evidence="2 16">Cell membrane</location>
        <topology evidence="2 16">Lipid-anchor</topology>
        <topology evidence="2 16">GPI-anchor</topology>
    </subcellularLocation>
    <subcellularLocation>
        <location evidence="1">Secreted</location>
        <location evidence="1">Extracellular space</location>
    </subcellularLocation>
</comment>
<evidence type="ECO:0000256" key="9">
    <source>
        <dbReference type="ARBA" id="ARBA00022974"/>
    </source>
</evidence>
<dbReference type="GO" id="GO:1905475">
    <property type="term" value="P:regulation of protein localization to membrane"/>
    <property type="evidence" value="ECO:0007669"/>
    <property type="project" value="TreeGrafter"/>
</dbReference>
<dbReference type="Pfam" id="PF01153">
    <property type="entry name" value="Glypican"/>
    <property type="match status" value="1"/>
</dbReference>
<dbReference type="GO" id="GO:0045202">
    <property type="term" value="C:synapse"/>
    <property type="evidence" value="ECO:0007669"/>
    <property type="project" value="TreeGrafter"/>
</dbReference>
<keyword evidence="6" id="KW-0964">Secreted</keyword>
<evidence type="ECO:0000256" key="7">
    <source>
        <dbReference type="ARBA" id="ARBA00022622"/>
    </source>
</evidence>
<evidence type="ECO:0000256" key="3">
    <source>
        <dbReference type="ARBA" id="ARBA00010260"/>
    </source>
</evidence>
<evidence type="ECO:0000313" key="18">
    <source>
        <dbReference type="EMBL" id="KAK1168724.1"/>
    </source>
</evidence>
<keyword evidence="14 16" id="KW-0449">Lipoprotein</keyword>
<evidence type="ECO:0000256" key="13">
    <source>
        <dbReference type="ARBA" id="ARBA00023207"/>
    </source>
</evidence>
<keyword evidence="5" id="KW-1003">Cell membrane</keyword>
<name>A0AAD8G8B0_ACIOX</name>
<comment type="similarity">
    <text evidence="3 15">Belongs to the glypican family.</text>
</comment>
<dbReference type="GO" id="GO:0016477">
    <property type="term" value="P:cell migration"/>
    <property type="evidence" value="ECO:0007669"/>
    <property type="project" value="TreeGrafter"/>
</dbReference>
<protein>
    <recommendedName>
        <fullName evidence="4">Glypican-1</fullName>
    </recommendedName>
</protein>
<comment type="function">
    <text evidence="16">Cell surface proteoglycan.</text>
</comment>
<dbReference type="EMBL" id="JAGXEW010000008">
    <property type="protein sequence ID" value="KAK1168724.1"/>
    <property type="molecule type" value="Genomic_DNA"/>
</dbReference>
<sequence length="557" mass="62288">MDLRLAFFYVGFMTASALGENSSSKARSCSDVRQVYSAKGFTLTGVPQTEISGRHLRICPQGYTCCTSQMEETFSNLSRREFEGRVKEAGRSLQAMLNAQHKNFDGYFLDLLNKSERSLQDVFSKTYGELYTSNAKIFSDLYAELRHYYRGANLNLEEALHEFWTRLLERLFRRLNPQYQMSDEFLDCVVKHAETLKPFGEAPRELKLKVTRPFIAARSFIQGLDMASDVVRKVAQVPLSPECTRAIMKLTYCPHCRGLPSVKPCTNYCRNVMKGCLANQADLHTEWRSFVDSMLQVAERFNGMHSMETFIDMAPLKISDAIMNMNENGASISSKVFQGCGNPKLAGTRSSVGEEKKQRVKVQSEEKEKAVTGLGMDKLVSDVSGKLREMQLYWVQLPNALCNDAVTAGPSSEDKCWNGMNKGRYLPEVMGDGLASQINNPEVDIDITKPDITIRQQIMQLKIMTNRLKNAYNGNDVDFQDTSDDISGSGSAMGCPEEVCPGSSGRMIVPSTNKPNLYGLPNEKKQGVMGAGSHSHSRPHSLLLLLPLLPLAGMFRR</sequence>
<evidence type="ECO:0000256" key="15">
    <source>
        <dbReference type="RuleBase" id="RU003518"/>
    </source>
</evidence>
<gene>
    <name evidence="18" type="primary">GPC1</name>
    <name evidence="18" type="ORF">AOXY_G9558</name>
</gene>